<feature type="region of interest" description="Disordered" evidence="1">
    <location>
        <begin position="134"/>
        <end position="158"/>
    </location>
</feature>
<name>A0A382DKR5_9ZZZZ</name>
<dbReference type="InterPro" id="IPR000120">
    <property type="entry name" value="Amidase"/>
</dbReference>
<protein>
    <recommendedName>
        <fullName evidence="2">Amidase domain-containing protein</fullName>
    </recommendedName>
</protein>
<dbReference type="PANTHER" id="PTHR11895">
    <property type="entry name" value="TRANSAMIDASE"/>
    <property type="match status" value="1"/>
</dbReference>
<dbReference type="Pfam" id="PF01425">
    <property type="entry name" value="Amidase"/>
    <property type="match status" value="1"/>
</dbReference>
<dbReference type="PROSITE" id="PS00571">
    <property type="entry name" value="AMIDASES"/>
    <property type="match status" value="1"/>
</dbReference>
<dbReference type="AlphaFoldDB" id="A0A382DKR5"/>
<dbReference type="PANTHER" id="PTHR11895:SF176">
    <property type="entry name" value="AMIDASE AMID-RELATED"/>
    <property type="match status" value="1"/>
</dbReference>
<evidence type="ECO:0000313" key="3">
    <source>
        <dbReference type="EMBL" id="SVB39060.1"/>
    </source>
</evidence>
<organism evidence="3">
    <name type="scientific">marine metagenome</name>
    <dbReference type="NCBI Taxonomy" id="408172"/>
    <lineage>
        <taxon>unclassified sequences</taxon>
        <taxon>metagenomes</taxon>
        <taxon>ecological metagenomes</taxon>
    </lineage>
</organism>
<dbReference type="EMBL" id="UINC01039912">
    <property type="protein sequence ID" value="SVB39060.1"/>
    <property type="molecule type" value="Genomic_DNA"/>
</dbReference>
<dbReference type="InterPro" id="IPR020556">
    <property type="entry name" value="Amidase_CS"/>
</dbReference>
<accession>A0A382DKR5</accession>
<evidence type="ECO:0000259" key="2">
    <source>
        <dbReference type="Pfam" id="PF01425"/>
    </source>
</evidence>
<feature type="non-terminal residue" evidence="3">
    <location>
        <position position="304"/>
    </location>
</feature>
<feature type="domain" description="Amidase" evidence="2">
    <location>
        <begin position="25"/>
        <end position="303"/>
    </location>
</feature>
<proteinExistence type="predicted"/>
<dbReference type="Gene3D" id="3.90.1300.10">
    <property type="entry name" value="Amidase signature (AS) domain"/>
    <property type="match status" value="1"/>
</dbReference>
<dbReference type="GO" id="GO:0003824">
    <property type="term" value="F:catalytic activity"/>
    <property type="evidence" value="ECO:0007669"/>
    <property type="project" value="InterPro"/>
</dbReference>
<sequence length="304" mass="32484">MNSLCSISIREASDLIYTHEVKPSELVEAHIERINTTDDKLNSFVTVLSESALSSSLIAEKEIMSGNYRSPLHGIPIGLKDLYDTAGITTAVGSKIYRNRVPRKDATVVSRLKEAGAIVVGKLQMHEFALGATSINPHDGPARNPWDTDRITGGSSGGSASSVAAGQCMASLGTDTGGSIRIPSALCGIVGLKPTFGRVSRNGVFPLSWTMDTVGPMTRTVEDSALMLNAMASFDPEDPGSYSHKTEDFTRKLGFGIKGITIGVPQEYFYETTSTEVREALSEAKKVFQSLGAQVIPISIPVLE</sequence>
<reference evidence="3" key="1">
    <citation type="submission" date="2018-05" db="EMBL/GenBank/DDBJ databases">
        <authorList>
            <person name="Lanie J.A."/>
            <person name="Ng W.-L."/>
            <person name="Kazmierczak K.M."/>
            <person name="Andrzejewski T.M."/>
            <person name="Davidsen T.M."/>
            <person name="Wayne K.J."/>
            <person name="Tettelin H."/>
            <person name="Glass J.I."/>
            <person name="Rusch D."/>
            <person name="Podicherti R."/>
            <person name="Tsui H.-C.T."/>
            <person name="Winkler M.E."/>
        </authorList>
    </citation>
    <scope>NUCLEOTIDE SEQUENCE</scope>
</reference>
<dbReference type="SUPFAM" id="SSF75304">
    <property type="entry name" value="Amidase signature (AS) enzymes"/>
    <property type="match status" value="1"/>
</dbReference>
<dbReference type="InterPro" id="IPR036928">
    <property type="entry name" value="AS_sf"/>
</dbReference>
<dbReference type="InterPro" id="IPR023631">
    <property type="entry name" value="Amidase_dom"/>
</dbReference>
<gene>
    <name evidence="3" type="ORF">METZ01_LOCUS191914</name>
</gene>
<evidence type="ECO:0000256" key="1">
    <source>
        <dbReference type="SAM" id="MobiDB-lite"/>
    </source>
</evidence>